<sequence>MFSLGVRFLLVEVGLIAVSLEAQMIDHGWQASYLGFWPLGLTSAADLLPRNQSAVVHNSSWISTSRSSSSGLSSSISSTALSPSTAKSTTSHGIGDFINAGLGAPLDPSASSSDGATPTEPPESTAQEDSFTTSISSTAAPIYGSTISGSSSLMKTSNSSSAYPLVILPTSSAAPTVIPLTSIGNNATSINGGTQYSYSSSPYSLPPYAVTSALSSNISTSLANSSSATVPRRLQEALSCLTASRDWSRGPGDWVTATSSVSYTKYTADVITCSESVPSVSGTLTSTGVGQTVLTQSHWMSLEGPWTQPAPNCTISPNECQAIISSSLDAANQAQSNCAIYTDEIMGTPTGPPPSEAPAPFPTGPVEPAQSDCYGGCTIFGGTVKLMYFPITAPPGPTPQPTCAFNSDMGTKCPGGYADSYGISCIFPLTNSSTPSGSRPSVVSGGHTFYKDRAYISFETAYASGPCGYVGSQYAAAIVPVASTELYSHTVDLVSAYPMLMTGWQFDFNQLTNVPVNDYATHTELCSSLPSLDN</sequence>
<comment type="caution">
    <text evidence="1">The sequence shown here is derived from an EMBL/GenBank/DDBJ whole genome shotgun (WGS) entry which is preliminary data.</text>
</comment>
<protein>
    <submittedName>
        <fullName evidence="1">Uncharacterized protein</fullName>
    </submittedName>
</protein>
<keyword evidence="2" id="KW-1185">Reference proteome</keyword>
<feature type="non-terminal residue" evidence="1">
    <location>
        <position position="534"/>
    </location>
</feature>
<organism evidence="1 2">
    <name type="scientific">Coniosporium uncinatum</name>
    <dbReference type="NCBI Taxonomy" id="93489"/>
    <lineage>
        <taxon>Eukaryota</taxon>
        <taxon>Fungi</taxon>
        <taxon>Dikarya</taxon>
        <taxon>Ascomycota</taxon>
        <taxon>Pezizomycotina</taxon>
        <taxon>Dothideomycetes</taxon>
        <taxon>Dothideomycetes incertae sedis</taxon>
        <taxon>Coniosporium</taxon>
    </lineage>
</organism>
<evidence type="ECO:0000313" key="1">
    <source>
        <dbReference type="EMBL" id="KAK3078585.1"/>
    </source>
</evidence>
<proteinExistence type="predicted"/>
<gene>
    <name evidence="1" type="ORF">LTS18_007137</name>
</gene>
<accession>A0ACC3DPW3</accession>
<dbReference type="Proteomes" id="UP001186974">
    <property type="component" value="Unassembled WGS sequence"/>
</dbReference>
<dbReference type="EMBL" id="JAWDJW010001771">
    <property type="protein sequence ID" value="KAK3078585.1"/>
    <property type="molecule type" value="Genomic_DNA"/>
</dbReference>
<evidence type="ECO:0000313" key="2">
    <source>
        <dbReference type="Proteomes" id="UP001186974"/>
    </source>
</evidence>
<reference evidence="1" key="1">
    <citation type="submission" date="2024-09" db="EMBL/GenBank/DDBJ databases">
        <title>Black Yeasts Isolated from many extreme environments.</title>
        <authorList>
            <person name="Coleine C."/>
            <person name="Stajich J.E."/>
            <person name="Selbmann L."/>
        </authorList>
    </citation>
    <scope>NUCLEOTIDE SEQUENCE</scope>
    <source>
        <strain evidence="1">CCFEE 5737</strain>
    </source>
</reference>
<name>A0ACC3DPW3_9PEZI</name>